<name>A0ABX1Z6C8_9BACL</name>
<evidence type="ECO:0000256" key="4">
    <source>
        <dbReference type="SAM" id="SignalP"/>
    </source>
</evidence>
<dbReference type="RefSeq" id="WP_171691710.1">
    <property type="nucleotide sequence ID" value="NZ_WHOC01000133.1"/>
</dbReference>
<dbReference type="CDD" id="cd01536">
    <property type="entry name" value="PBP1_ABC_sugar_binding-like"/>
    <property type="match status" value="1"/>
</dbReference>
<dbReference type="PROSITE" id="PS51257">
    <property type="entry name" value="PROKAR_LIPOPROTEIN"/>
    <property type="match status" value="1"/>
</dbReference>
<sequence length="360" mass="38504">MGKTTKRGLVSLVVLSLTGTLLAGCGASKAVDNSATSTTKPTATEAAAKKTDYKLGWYASAPHPYFEEVKKGVEAFEKDFGIKVEKQIGPDWKQPSETDNVQALAAKGVKYFSIYPSDGSGANGLYEELTKRGVKFVNFGASTVQPTTASFFVGTDAKAAAMVATEKLITLMGGKGNIINVLEVLEDSNTILRKQGIEEVVKKHPDVKIIQEISGMKSTEEAVQKVDSAIAANIDKVDGIIATGFTPTVAIAQVMSDYKSKGNKRTIHSIGIDTDPIVVKAIKDGTMDATIAQNSFGAGYLSMLLLKEMADGWVPKKDAYAVDGGIVVVTKDNADTFQNDIMKVTNDLKANLETKYLEKK</sequence>
<comment type="similarity">
    <text evidence="2">Belongs to the bacterial solute-binding protein 2 family.</text>
</comment>
<dbReference type="InterPro" id="IPR025997">
    <property type="entry name" value="SBP_2_dom"/>
</dbReference>
<comment type="subcellular location">
    <subcellularLocation>
        <location evidence="1">Cell envelope</location>
    </subcellularLocation>
</comment>
<feature type="chain" id="PRO_5045382372" evidence="4">
    <location>
        <begin position="24"/>
        <end position="360"/>
    </location>
</feature>
<evidence type="ECO:0000256" key="2">
    <source>
        <dbReference type="ARBA" id="ARBA00007639"/>
    </source>
</evidence>
<feature type="domain" description="Periplasmic binding protein" evidence="5">
    <location>
        <begin position="61"/>
        <end position="312"/>
    </location>
</feature>
<dbReference type="EMBL" id="WHOC01000133">
    <property type="protein sequence ID" value="NOU88722.1"/>
    <property type="molecule type" value="Genomic_DNA"/>
</dbReference>
<evidence type="ECO:0000313" key="6">
    <source>
        <dbReference type="EMBL" id="NOU88722.1"/>
    </source>
</evidence>
<proteinExistence type="inferred from homology"/>
<evidence type="ECO:0000259" key="5">
    <source>
        <dbReference type="Pfam" id="PF13407"/>
    </source>
</evidence>
<dbReference type="Gene3D" id="3.40.50.2300">
    <property type="match status" value="2"/>
</dbReference>
<organism evidence="6 7">
    <name type="scientific">Paenibacillus germinis</name>
    <dbReference type="NCBI Taxonomy" id="2654979"/>
    <lineage>
        <taxon>Bacteria</taxon>
        <taxon>Bacillati</taxon>
        <taxon>Bacillota</taxon>
        <taxon>Bacilli</taxon>
        <taxon>Bacillales</taxon>
        <taxon>Paenibacillaceae</taxon>
        <taxon>Paenibacillus</taxon>
    </lineage>
</organism>
<dbReference type="PANTHER" id="PTHR46847">
    <property type="entry name" value="D-ALLOSE-BINDING PERIPLASMIC PROTEIN-RELATED"/>
    <property type="match status" value="1"/>
</dbReference>
<protein>
    <submittedName>
        <fullName evidence="6">Substrate-binding domain-containing protein</fullName>
    </submittedName>
</protein>
<reference evidence="6 7" key="1">
    <citation type="submission" date="2019-10" db="EMBL/GenBank/DDBJ databases">
        <title>Description of Paenibacillus choica sp. nov.</title>
        <authorList>
            <person name="Carlier A."/>
            <person name="Qi S."/>
        </authorList>
    </citation>
    <scope>NUCLEOTIDE SEQUENCE [LARGE SCALE GENOMIC DNA]</scope>
    <source>
        <strain evidence="6 7">LMG 31460</strain>
    </source>
</reference>
<keyword evidence="3 4" id="KW-0732">Signal</keyword>
<gene>
    <name evidence="6" type="ORF">GC102_23650</name>
</gene>
<comment type="caution">
    <text evidence="6">The sequence shown here is derived from an EMBL/GenBank/DDBJ whole genome shotgun (WGS) entry which is preliminary data.</text>
</comment>
<evidence type="ECO:0000256" key="1">
    <source>
        <dbReference type="ARBA" id="ARBA00004196"/>
    </source>
</evidence>
<evidence type="ECO:0000256" key="3">
    <source>
        <dbReference type="ARBA" id="ARBA00022729"/>
    </source>
</evidence>
<feature type="signal peptide" evidence="4">
    <location>
        <begin position="1"/>
        <end position="23"/>
    </location>
</feature>
<dbReference type="Proteomes" id="UP000658690">
    <property type="component" value="Unassembled WGS sequence"/>
</dbReference>
<dbReference type="Pfam" id="PF13407">
    <property type="entry name" value="Peripla_BP_4"/>
    <property type="match status" value="1"/>
</dbReference>
<dbReference type="PANTHER" id="PTHR46847:SF1">
    <property type="entry name" value="D-ALLOSE-BINDING PERIPLASMIC PROTEIN-RELATED"/>
    <property type="match status" value="1"/>
</dbReference>
<dbReference type="SUPFAM" id="SSF53822">
    <property type="entry name" value="Periplasmic binding protein-like I"/>
    <property type="match status" value="1"/>
</dbReference>
<keyword evidence="7" id="KW-1185">Reference proteome</keyword>
<accession>A0ABX1Z6C8</accession>
<evidence type="ECO:0000313" key="7">
    <source>
        <dbReference type="Proteomes" id="UP000658690"/>
    </source>
</evidence>
<dbReference type="InterPro" id="IPR028082">
    <property type="entry name" value="Peripla_BP_I"/>
</dbReference>